<organism evidence="2 3">
    <name type="scientific">Azospirillum isscasi</name>
    <dbReference type="NCBI Taxonomy" id="3053926"/>
    <lineage>
        <taxon>Bacteria</taxon>
        <taxon>Pseudomonadati</taxon>
        <taxon>Pseudomonadota</taxon>
        <taxon>Alphaproteobacteria</taxon>
        <taxon>Rhodospirillales</taxon>
        <taxon>Azospirillaceae</taxon>
        <taxon>Azospirillum</taxon>
    </lineage>
</organism>
<feature type="transmembrane region" description="Helical" evidence="1">
    <location>
        <begin position="189"/>
        <end position="209"/>
    </location>
</feature>
<keyword evidence="1" id="KW-1133">Transmembrane helix</keyword>
<dbReference type="RefSeq" id="WP_306707395.1">
    <property type="nucleotide sequence ID" value="NZ_JAUJFI010000067.1"/>
</dbReference>
<evidence type="ECO:0000313" key="3">
    <source>
        <dbReference type="Proteomes" id="UP001227317"/>
    </source>
</evidence>
<accession>A0ABU0WIC9</accession>
<dbReference type="InterPro" id="IPR010419">
    <property type="entry name" value="CO_DH_gsu"/>
</dbReference>
<dbReference type="Proteomes" id="UP001227317">
    <property type="component" value="Unassembled WGS sequence"/>
</dbReference>
<dbReference type="InterPro" id="IPR023393">
    <property type="entry name" value="START-like_dom_sf"/>
</dbReference>
<keyword evidence="1" id="KW-0812">Transmembrane</keyword>
<dbReference type="SUPFAM" id="SSF55961">
    <property type="entry name" value="Bet v1-like"/>
    <property type="match status" value="1"/>
</dbReference>
<proteinExistence type="predicted"/>
<comment type="caution">
    <text evidence="2">The sequence shown here is derived from an EMBL/GenBank/DDBJ whole genome shotgun (WGS) entry which is preliminary data.</text>
</comment>
<evidence type="ECO:0000313" key="2">
    <source>
        <dbReference type="EMBL" id="MDQ2103980.1"/>
    </source>
</evidence>
<name>A0ABU0WIC9_9PROT</name>
<keyword evidence="3" id="KW-1185">Reference proteome</keyword>
<dbReference type="Pfam" id="PF06240">
    <property type="entry name" value="COXG"/>
    <property type="match status" value="1"/>
</dbReference>
<dbReference type="Gene3D" id="3.30.530.20">
    <property type="match status" value="1"/>
</dbReference>
<dbReference type="PANTHER" id="PTHR38588:SF1">
    <property type="entry name" value="BLL0334 PROTEIN"/>
    <property type="match status" value="1"/>
</dbReference>
<sequence>MDMSGSQRIAAPRDTVWAALNDPDILRRCIPGCEEVQKVSDTELTAKVVAKVGPVSAKFSGKVTLSDLDPPNGYTITGEGSGGAAGFGKGGAKVSLEADGDATLLSYTAHATVGGKLAQIGSRLVDATARKMADDFFTRFTAVVGGPAPEPVPEPVVESAAASPVTPAVAEAPPEIPIPLPGARRPGGFYVPWAALIAVAVLLLLLAWMK</sequence>
<reference evidence="2 3" key="1">
    <citation type="submission" date="2023-06" db="EMBL/GenBank/DDBJ databases">
        <title>Azospirillum isscasensis sp.nov, a bacterium isolated from rhizosphere soil of rice.</title>
        <authorList>
            <person name="Wang H."/>
        </authorList>
    </citation>
    <scope>NUCLEOTIDE SEQUENCE [LARGE SCALE GENOMIC DNA]</scope>
    <source>
        <strain evidence="2 3">C340-1</strain>
    </source>
</reference>
<keyword evidence="1" id="KW-0472">Membrane</keyword>
<evidence type="ECO:0000256" key="1">
    <source>
        <dbReference type="SAM" id="Phobius"/>
    </source>
</evidence>
<dbReference type="EMBL" id="JAUJFI010000067">
    <property type="protein sequence ID" value="MDQ2103980.1"/>
    <property type="molecule type" value="Genomic_DNA"/>
</dbReference>
<dbReference type="CDD" id="cd05018">
    <property type="entry name" value="CoxG"/>
    <property type="match status" value="1"/>
</dbReference>
<gene>
    <name evidence="2" type="ORF">QSG27_14865</name>
</gene>
<protein>
    <submittedName>
        <fullName evidence="2">Carbon monoxide dehydrogenase subunit G</fullName>
    </submittedName>
</protein>
<dbReference type="PANTHER" id="PTHR38588">
    <property type="entry name" value="BLL0334 PROTEIN"/>
    <property type="match status" value="1"/>
</dbReference>